<evidence type="ECO:0000313" key="2">
    <source>
        <dbReference type="Proteomes" id="UP000607653"/>
    </source>
</evidence>
<sequence>MTAVENVQCFGHKKTIIAVTYYKRGRSLVKINGC</sequence>
<gene>
    <name evidence="1" type="ORF">HUJ06_011306</name>
</gene>
<evidence type="ECO:0000313" key="1">
    <source>
        <dbReference type="EMBL" id="DAD32455.1"/>
    </source>
</evidence>
<proteinExistence type="predicted"/>
<organism evidence="1 2">
    <name type="scientific">Nelumbo nucifera</name>
    <name type="common">Sacred lotus</name>
    <dbReference type="NCBI Taxonomy" id="4432"/>
    <lineage>
        <taxon>Eukaryota</taxon>
        <taxon>Viridiplantae</taxon>
        <taxon>Streptophyta</taxon>
        <taxon>Embryophyta</taxon>
        <taxon>Tracheophyta</taxon>
        <taxon>Spermatophyta</taxon>
        <taxon>Magnoliopsida</taxon>
        <taxon>Proteales</taxon>
        <taxon>Nelumbonaceae</taxon>
        <taxon>Nelumbo</taxon>
    </lineage>
</organism>
<dbReference type="EMBL" id="DUZY01000003">
    <property type="protein sequence ID" value="DAD32455.1"/>
    <property type="molecule type" value="Genomic_DNA"/>
</dbReference>
<reference evidence="1 2" key="1">
    <citation type="journal article" date="2020" name="Mol. Biol. Evol.">
        <title>Distinct Expression and Methylation Patterns for Genes with Different Fates following a Single Whole-Genome Duplication in Flowering Plants.</title>
        <authorList>
            <person name="Shi T."/>
            <person name="Rahmani R.S."/>
            <person name="Gugger P.F."/>
            <person name="Wang M."/>
            <person name="Li H."/>
            <person name="Zhang Y."/>
            <person name="Li Z."/>
            <person name="Wang Q."/>
            <person name="Van de Peer Y."/>
            <person name="Marchal K."/>
            <person name="Chen J."/>
        </authorList>
    </citation>
    <scope>NUCLEOTIDE SEQUENCE [LARGE SCALE GENOMIC DNA]</scope>
    <source>
        <tissue evidence="1">Leaf</tissue>
    </source>
</reference>
<name>A0A822YN61_NELNU</name>
<keyword evidence="2" id="KW-1185">Reference proteome</keyword>
<dbReference type="AlphaFoldDB" id="A0A822YN61"/>
<protein>
    <submittedName>
        <fullName evidence="1">Uncharacterized protein</fullName>
    </submittedName>
</protein>
<dbReference type="Proteomes" id="UP000607653">
    <property type="component" value="Unassembled WGS sequence"/>
</dbReference>
<accession>A0A822YN61</accession>
<comment type="caution">
    <text evidence="1">The sequence shown here is derived from an EMBL/GenBank/DDBJ whole genome shotgun (WGS) entry which is preliminary data.</text>
</comment>